<dbReference type="InterPro" id="IPR011089">
    <property type="entry name" value="GmrSD_C"/>
</dbReference>
<dbReference type="PANTHER" id="PTHR35149">
    <property type="entry name" value="SLL5132 PROTEIN"/>
    <property type="match status" value="1"/>
</dbReference>
<proteinExistence type="predicted"/>
<dbReference type="Proteomes" id="UP001596114">
    <property type="component" value="Unassembled WGS sequence"/>
</dbReference>
<protein>
    <submittedName>
        <fullName evidence="3">DUF262 domain-containing protein</fullName>
    </submittedName>
</protein>
<evidence type="ECO:0000313" key="3">
    <source>
        <dbReference type="EMBL" id="MFC5527518.1"/>
    </source>
</evidence>
<evidence type="ECO:0000313" key="4">
    <source>
        <dbReference type="Proteomes" id="UP001596114"/>
    </source>
</evidence>
<evidence type="ECO:0000259" key="2">
    <source>
        <dbReference type="Pfam" id="PF07510"/>
    </source>
</evidence>
<dbReference type="Pfam" id="PF07510">
    <property type="entry name" value="GmrSD_C"/>
    <property type="match status" value="1"/>
</dbReference>
<organism evidence="3 4">
    <name type="scientific">Rhodanobacter ginsengisoli</name>
    <dbReference type="NCBI Taxonomy" id="418646"/>
    <lineage>
        <taxon>Bacteria</taxon>
        <taxon>Pseudomonadati</taxon>
        <taxon>Pseudomonadota</taxon>
        <taxon>Gammaproteobacteria</taxon>
        <taxon>Lysobacterales</taxon>
        <taxon>Rhodanobacteraceae</taxon>
        <taxon>Rhodanobacter</taxon>
    </lineage>
</organism>
<feature type="domain" description="GmrSD restriction endonucleases C-terminal" evidence="2">
    <location>
        <begin position="524"/>
        <end position="672"/>
    </location>
</feature>
<dbReference type="EMBL" id="JBHSNF010000004">
    <property type="protein sequence ID" value="MFC5527518.1"/>
    <property type="molecule type" value="Genomic_DNA"/>
</dbReference>
<sequence length="708" mass="83543">MDEPKSLDSLFKEKLFRIPDYQRGYAWGREQLDAFWEDLINLPDGRSHYTGVLTLKEIPVSEVHEDAKEFWLVDDHSYKLYHIVDGQQRLTTFTLFLQAFNELLRSLPENKGLTDNLIYLTDTLSIAAVESKFLFEVKPAGDAFRTYKFGYTVDNPSYEYMRYRILGETGGGTVRETFYTLNLSNGKRYFMEQLRAWHEQQGIEGLQNIYRTLTKRFLFNEYIIKDEFDVFVAFETMNNRGKALSDLELLKNRLIYLTTLYTDAELDPAERRDLRELVNDAWKEVYFQLGRNKSKPLNDDDFLRAHWMMYFKFSRQTGRDYIKFLLDEQFTPQRVHRKMVQPVELEEAEEQTSEADQDIDDENALEITEATEARELVMVAELRPNEIRDYVKSLKASSVHWFRTFYPAMSEDLTRKETEWLQRLNRLGMAYFRPLLMAILKKYDDPGQRIGIFKEIERFVFVVFRLTQTRSNYRSSEFSNAVRAIDRGDMDLAELKQRLRNQMGFTFADEGHFDADEFYFLLQKKFENGQGYYGWSGLRYFLYEYELSLLSSSRQKKVDWSDLLKTPKDRISIEHIYPQSETPAWKPVFKGIRKREREAHLNSLGNLLLLSSAINSSLQNDAFVEKKKAKCNHDGTKLRNGYADGSHSEIEVSHCEDWGPNEIRERGIRLLKFMEKRWDVRFEDDHAREELLFIGSADGEESDEGVPE</sequence>
<dbReference type="PANTHER" id="PTHR35149:SF1">
    <property type="entry name" value="DUF5655 DOMAIN-CONTAINING PROTEIN"/>
    <property type="match status" value="1"/>
</dbReference>
<comment type="caution">
    <text evidence="3">The sequence shown here is derived from an EMBL/GenBank/DDBJ whole genome shotgun (WGS) entry which is preliminary data.</text>
</comment>
<gene>
    <name evidence="3" type="ORF">ACFPPA_17375</name>
</gene>
<evidence type="ECO:0000259" key="1">
    <source>
        <dbReference type="Pfam" id="PF03235"/>
    </source>
</evidence>
<dbReference type="Pfam" id="PF03235">
    <property type="entry name" value="GmrSD_N"/>
    <property type="match status" value="1"/>
</dbReference>
<feature type="domain" description="GmrSD restriction endonucleases N-terminal" evidence="1">
    <location>
        <begin position="9"/>
        <end position="254"/>
    </location>
</feature>
<accession>A0ABW0QRV3</accession>
<keyword evidence="4" id="KW-1185">Reference proteome</keyword>
<dbReference type="RefSeq" id="WP_377322194.1">
    <property type="nucleotide sequence ID" value="NZ_JBHSNF010000004.1"/>
</dbReference>
<name>A0ABW0QRV3_9GAMM</name>
<dbReference type="InterPro" id="IPR004919">
    <property type="entry name" value="GmrSD_N"/>
</dbReference>
<reference evidence="4" key="1">
    <citation type="journal article" date="2019" name="Int. J. Syst. Evol. Microbiol.">
        <title>The Global Catalogue of Microorganisms (GCM) 10K type strain sequencing project: providing services to taxonomists for standard genome sequencing and annotation.</title>
        <authorList>
            <consortium name="The Broad Institute Genomics Platform"/>
            <consortium name="The Broad Institute Genome Sequencing Center for Infectious Disease"/>
            <person name="Wu L."/>
            <person name="Ma J."/>
        </authorList>
    </citation>
    <scope>NUCLEOTIDE SEQUENCE [LARGE SCALE GENOMIC DNA]</scope>
    <source>
        <strain evidence="4">CGMCC 1.16619</strain>
    </source>
</reference>